<evidence type="ECO:0000313" key="2">
    <source>
        <dbReference type="EMBL" id="PTQ52035.1"/>
    </source>
</evidence>
<protein>
    <submittedName>
        <fullName evidence="2">Glycosyltransferase</fullName>
    </submittedName>
</protein>
<sequence length="273" mass="30323">MHVAHALKRAEELGLDLLHNHMNYLPLPFTPLVSVPVLTTLHGAALLEADSRFLYRRYPHLPYVSISYAERQGAPELRYVANVYNGIDLADFTFVERPGSYLLFLGRLSPVKGPDLAIEVARRTGFPLKLAGPVPPEDREFFEAKIRPHVNGRSIEYVGEVGPRERDRLLGGALALLHLVRAPEPFGLVMVEAMATGTPVIGMARGSVPEVVEDGVTGFVVEDLEGAVRAVPRVAGLRRAEARRRVEERFTLDHMIEGYVRAYETVLAEQGER</sequence>
<comment type="caution">
    <text evidence="2">The sequence shown here is derived from an EMBL/GenBank/DDBJ whole genome shotgun (WGS) entry which is preliminary data.</text>
</comment>
<dbReference type="GO" id="GO:0016757">
    <property type="term" value="F:glycosyltransferase activity"/>
    <property type="evidence" value="ECO:0007669"/>
    <property type="project" value="InterPro"/>
</dbReference>
<gene>
    <name evidence="2" type="ORF">BLITH_1002</name>
</gene>
<accession>A0A2T5G775</accession>
<dbReference type="PANTHER" id="PTHR12526">
    <property type="entry name" value="GLYCOSYLTRANSFERASE"/>
    <property type="match status" value="1"/>
</dbReference>
<proteinExistence type="predicted"/>
<dbReference type="EMBL" id="PEBW01000003">
    <property type="protein sequence ID" value="PTQ52035.1"/>
    <property type="molecule type" value="Genomic_DNA"/>
</dbReference>
<dbReference type="InterPro" id="IPR001296">
    <property type="entry name" value="Glyco_trans_1"/>
</dbReference>
<dbReference type="Gene3D" id="3.40.50.2000">
    <property type="entry name" value="Glycogen Phosphorylase B"/>
    <property type="match status" value="1"/>
</dbReference>
<evidence type="ECO:0000259" key="1">
    <source>
        <dbReference type="Pfam" id="PF00534"/>
    </source>
</evidence>
<feature type="domain" description="Glycosyl transferase family 1" evidence="1">
    <location>
        <begin position="101"/>
        <end position="223"/>
    </location>
</feature>
<name>A0A2T5G775_9BACL</name>
<keyword evidence="2" id="KW-0808">Transferase</keyword>
<dbReference type="Proteomes" id="UP000244016">
    <property type="component" value="Unassembled WGS sequence"/>
</dbReference>
<organism evidence="2 3">
    <name type="scientific">Brockia lithotrophica</name>
    <dbReference type="NCBI Taxonomy" id="933949"/>
    <lineage>
        <taxon>Bacteria</taxon>
        <taxon>Bacillati</taxon>
        <taxon>Bacillota</taxon>
        <taxon>Bacilli</taxon>
        <taxon>Bacillales</taxon>
        <taxon>Bacillales Family X. Incertae Sedis</taxon>
        <taxon>Brockia</taxon>
    </lineage>
</organism>
<dbReference type="Pfam" id="PF00534">
    <property type="entry name" value="Glycos_transf_1"/>
    <property type="match status" value="1"/>
</dbReference>
<dbReference type="AlphaFoldDB" id="A0A2T5G775"/>
<reference evidence="2 3" key="1">
    <citation type="submission" date="2017-08" db="EMBL/GenBank/DDBJ databases">
        <title>Burning lignite coal seam in the remote Altai Mountains harbors a hydrogen-driven thermophilic microbial community.</title>
        <authorList>
            <person name="Kadnikov V.V."/>
            <person name="Mardanov A.V."/>
            <person name="Ivasenko D."/>
            <person name="Beletsky A.V."/>
            <person name="Karnachuk O.V."/>
            <person name="Ravin N.V."/>
        </authorList>
    </citation>
    <scope>NUCLEOTIDE SEQUENCE [LARGE SCALE GENOMIC DNA]</scope>
    <source>
        <strain evidence="2">AL31</strain>
    </source>
</reference>
<dbReference type="SUPFAM" id="SSF53756">
    <property type="entry name" value="UDP-Glycosyltransferase/glycogen phosphorylase"/>
    <property type="match status" value="1"/>
</dbReference>
<evidence type="ECO:0000313" key="3">
    <source>
        <dbReference type="Proteomes" id="UP000244016"/>
    </source>
</evidence>
<dbReference type="PANTHER" id="PTHR12526:SF595">
    <property type="entry name" value="BLL5217 PROTEIN"/>
    <property type="match status" value="1"/>
</dbReference>